<dbReference type="GO" id="GO:0042026">
    <property type="term" value="P:protein refolding"/>
    <property type="evidence" value="ECO:0007669"/>
    <property type="project" value="InterPro"/>
</dbReference>
<keyword evidence="2" id="KW-0547">Nucleotide-binding</keyword>
<dbReference type="InterPro" id="IPR017998">
    <property type="entry name" value="Chaperone_TCP-1"/>
</dbReference>
<dbReference type="InterPro" id="IPR027413">
    <property type="entry name" value="GROEL-like_equatorial_sf"/>
</dbReference>
<dbReference type="SUPFAM" id="SSF81698">
    <property type="entry name" value="FF domain"/>
    <property type="match status" value="1"/>
</dbReference>
<proteinExistence type="inferred from homology"/>
<reference evidence="7 8" key="1">
    <citation type="submission" date="2020-10" db="EMBL/GenBank/DDBJ databases">
        <title>The Coptis chinensis genome and diversification of protoberbering-type alkaloids.</title>
        <authorList>
            <person name="Wang B."/>
            <person name="Shu S."/>
            <person name="Song C."/>
            <person name="Liu Y."/>
        </authorList>
    </citation>
    <scope>NUCLEOTIDE SEQUENCE [LARGE SCALE GENOMIC DNA]</scope>
    <source>
        <strain evidence="7">HL-2020</strain>
        <tissue evidence="7">Leaf</tissue>
    </source>
</reference>
<evidence type="ECO:0000256" key="4">
    <source>
        <dbReference type="ARBA" id="ARBA00023186"/>
    </source>
</evidence>
<dbReference type="GO" id="GO:0005524">
    <property type="term" value="F:ATP binding"/>
    <property type="evidence" value="ECO:0007669"/>
    <property type="project" value="UniProtKB-KW"/>
</dbReference>
<accession>A0A835I4L3</accession>
<keyword evidence="8" id="KW-1185">Reference proteome</keyword>
<dbReference type="InterPro" id="IPR036517">
    <property type="entry name" value="FF_domain_sf"/>
</dbReference>
<dbReference type="PANTHER" id="PTHR45633">
    <property type="entry name" value="60 KDA HEAT SHOCK PROTEIN, MITOCHONDRIAL"/>
    <property type="match status" value="1"/>
</dbReference>
<evidence type="ECO:0000256" key="2">
    <source>
        <dbReference type="ARBA" id="ARBA00022741"/>
    </source>
</evidence>
<dbReference type="Gene3D" id="1.10.10.440">
    <property type="entry name" value="FF domain"/>
    <property type="match status" value="1"/>
</dbReference>
<dbReference type="SUPFAM" id="SSF48592">
    <property type="entry name" value="GroEL equatorial domain-like"/>
    <property type="match status" value="1"/>
</dbReference>
<evidence type="ECO:0000313" key="8">
    <source>
        <dbReference type="Proteomes" id="UP000631114"/>
    </source>
</evidence>
<keyword evidence="4" id="KW-0143">Chaperone</keyword>
<evidence type="ECO:0000256" key="1">
    <source>
        <dbReference type="ARBA" id="ARBA00006607"/>
    </source>
</evidence>
<evidence type="ECO:0000256" key="5">
    <source>
        <dbReference type="SAM" id="MobiDB-lite"/>
    </source>
</evidence>
<dbReference type="EMBL" id="JADFTS010000004">
    <property type="protein sequence ID" value="KAF9610499.1"/>
    <property type="molecule type" value="Genomic_DNA"/>
</dbReference>
<dbReference type="GO" id="GO:0140662">
    <property type="term" value="F:ATP-dependent protein folding chaperone"/>
    <property type="evidence" value="ECO:0007669"/>
    <property type="project" value="InterPro"/>
</dbReference>
<evidence type="ECO:0000259" key="6">
    <source>
        <dbReference type="Pfam" id="PF01846"/>
    </source>
</evidence>
<dbReference type="Pfam" id="PF00118">
    <property type="entry name" value="Cpn60_TCP1"/>
    <property type="match status" value="1"/>
</dbReference>
<feature type="domain" description="FF" evidence="6">
    <location>
        <begin position="60"/>
        <end position="89"/>
    </location>
</feature>
<dbReference type="AlphaFoldDB" id="A0A835I4L3"/>
<evidence type="ECO:0000256" key="3">
    <source>
        <dbReference type="ARBA" id="ARBA00022840"/>
    </source>
</evidence>
<dbReference type="InterPro" id="IPR002713">
    <property type="entry name" value="FF_domain"/>
</dbReference>
<dbReference type="Pfam" id="PF01846">
    <property type="entry name" value="FF"/>
    <property type="match status" value="1"/>
</dbReference>
<organism evidence="7 8">
    <name type="scientific">Coptis chinensis</name>
    <dbReference type="NCBI Taxonomy" id="261450"/>
    <lineage>
        <taxon>Eukaryota</taxon>
        <taxon>Viridiplantae</taxon>
        <taxon>Streptophyta</taxon>
        <taxon>Embryophyta</taxon>
        <taxon>Tracheophyta</taxon>
        <taxon>Spermatophyta</taxon>
        <taxon>Magnoliopsida</taxon>
        <taxon>Ranunculales</taxon>
        <taxon>Ranunculaceae</taxon>
        <taxon>Coptidoideae</taxon>
        <taxon>Coptis</taxon>
    </lineage>
</organism>
<dbReference type="InterPro" id="IPR002423">
    <property type="entry name" value="Cpn60/GroEL/TCP-1"/>
</dbReference>
<feature type="compositionally biased region" description="Polar residues" evidence="5">
    <location>
        <begin position="114"/>
        <end position="126"/>
    </location>
</feature>
<gene>
    <name evidence="7" type="ORF">IFM89_022742</name>
</gene>
<dbReference type="InterPro" id="IPR001844">
    <property type="entry name" value="Cpn60/GroEL"/>
</dbReference>
<feature type="region of interest" description="Disordered" evidence="5">
    <location>
        <begin position="96"/>
        <end position="126"/>
    </location>
</feature>
<dbReference type="OrthoDB" id="187617at2759"/>
<keyword evidence="3" id="KW-0067">ATP-binding</keyword>
<dbReference type="Proteomes" id="UP000631114">
    <property type="component" value="Unassembled WGS sequence"/>
</dbReference>
<dbReference type="Gene3D" id="1.10.560.10">
    <property type="entry name" value="GroEL-like equatorial domain"/>
    <property type="match status" value="1"/>
</dbReference>
<sequence length="272" mass="29224">MVLGNTSMNLLPQDVANSADVASVRDPESSSGICCNHATPLEEKSVDDEPLVYASKQEANIAFKELLESANVEPNWSWEQAMRVIFNDKKDVKQHMKTHNSSYLPKTKRGNKGQGSLSNRTNQRQKLNCRPFTTRKASRFVVRANAKEIAFGQASRTALQAGIDKLVDAVGVTLGLRGRNVVLDEYGSPKVVNDGVTIARAIELADPMQNAGAALIREVASKTNDSAGDGTTTASVLAREIIKLGYLSVTSGANPVSIKKGIDKTIQGLVAS</sequence>
<protein>
    <recommendedName>
        <fullName evidence="6">FF domain-containing protein</fullName>
    </recommendedName>
</protein>
<evidence type="ECO:0000313" key="7">
    <source>
        <dbReference type="EMBL" id="KAF9610499.1"/>
    </source>
</evidence>
<dbReference type="PRINTS" id="PR00304">
    <property type="entry name" value="TCOMPLEXTCP1"/>
</dbReference>
<comment type="caution">
    <text evidence="7">The sequence shown here is derived from an EMBL/GenBank/DDBJ whole genome shotgun (WGS) entry which is preliminary data.</text>
</comment>
<name>A0A835I4L3_9MAGN</name>
<comment type="similarity">
    <text evidence="1">Belongs to the chaperonin (HSP60) family.</text>
</comment>